<evidence type="ECO:0000256" key="1">
    <source>
        <dbReference type="ARBA" id="ARBA00009480"/>
    </source>
</evidence>
<feature type="domain" description="T-SNARE coiled-coil homology" evidence="6">
    <location>
        <begin position="138"/>
        <end position="200"/>
    </location>
</feature>
<dbReference type="PANTHER" id="PTHR19305">
    <property type="entry name" value="SYNAPTOSOMAL ASSOCIATED PROTEIN"/>
    <property type="match status" value="1"/>
</dbReference>
<dbReference type="InterPro" id="IPR000727">
    <property type="entry name" value="T_SNARE_dom"/>
</dbReference>
<dbReference type="GO" id="GO:0031629">
    <property type="term" value="P:synaptic vesicle fusion to presynaptic active zone membrane"/>
    <property type="evidence" value="ECO:0007669"/>
    <property type="project" value="TreeGrafter"/>
</dbReference>
<evidence type="ECO:0000313" key="7">
    <source>
        <dbReference type="Proteomes" id="UP000887578"/>
    </source>
</evidence>
<sequence length="201" mass="23058">MNHYKRELDKIFQESLGSTQRSVQQLEHSEHLGKNTANELLSQREKLERTEKNLDEIHRTTFETQRNLNSIKSFFGGFFKNKFSRGSKEPSADIPPSKCDSELNSHLNSSSSSSSASAIESPSLSADSRKTIHETRYEEMDNKIDENLGQMSSKLESLRELGKILGNEVDDQNEMINRIQIKTLQNDEILLLQNNQMRKLI</sequence>
<dbReference type="SMART" id="SM00397">
    <property type="entry name" value="t_SNARE"/>
    <property type="match status" value="2"/>
</dbReference>
<evidence type="ECO:0000256" key="2">
    <source>
        <dbReference type="ARBA" id="ARBA00022448"/>
    </source>
</evidence>
<dbReference type="PANTHER" id="PTHR19305:SF9">
    <property type="entry name" value="SYNAPTOSOMAL-ASSOCIATED PROTEIN 29"/>
    <property type="match status" value="1"/>
</dbReference>
<feature type="compositionally biased region" description="Low complexity" evidence="5">
    <location>
        <begin position="102"/>
        <end position="126"/>
    </location>
</feature>
<dbReference type="GO" id="GO:0015031">
    <property type="term" value="P:protein transport"/>
    <property type="evidence" value="ECO:0007669"/>
    <property type="project" value="UniProtKB-KW"/>
</dbReference>
<dbReference type="AlphaFoldDB" id="A0A914PA42"/>
<organism evidence="7 8">
    <name type="scientific">Panagrolaimus davidi</name>
    <dbReference type="NCBI Taxonomy" id="227884"/>
    <lineage>
        <taxon>Eukaryota</taxon>
        <taxon>Metazoa</taxon>
        <taxon>Ecdysozoa</taxon>
        <taxon>Nematoda</taxon>
        <taxon>Chromadorea</taxon>
        <taxon>Rhabditida</taxon>
        <taxon>Tylenchina</taxon>
        <taxon>Panagrolaimomorpha</taxon>
        <taxon>Panagrolaimoidea</taxon>
        <taxon>Panagrolaimidae</taxon>
        <taxon>Panagrolaimus</taxon>
    </lineage>
</organism>
<proteinExistence type="inferred from homology"/>
<dbReference type="Proteomes" id="UP000887578">
    <property type="component" value="Unplaced"/>
</dbReference>
<dbReference type="GO" id="GO:0019905">
    <property type="term" value="F:syntaxin binding"/>
    <property type="evidence" value="ECO:0007669"/>
    <property type="project" value="TreeGrafter"/>
</dbReference>
<name>A0A914PA42_9BILA</name>
<feature type="region of interest" description="Disordered" evidence="5">
    <location>
        <begin position="85"/>
        <end position="130"/>
    </location>
</feature>
<dbReference type="GO" id="GO:0005484">
    <property type="term" value="F:SNAP receptor activity"/>
    <property type="evidence" value="ECO:0007669"/>
    <property type="project" value="TreeGrafter"/>
</dbReference>
<accession>A0A914PA42</accession>
<dbReference type="WBParaSite" id="PDA_v2.g1493.t1">
    <property type="protein sequence ID" value="PDA_v2.g1493.t1"/>
    <property type="gene ID" value="PDA_v2.g1493"/>
</dbReference>
<dbReference type="Gene3D" id="1.20.5.110">
    <property type="match status" value="2"/>
</dbReference>
<dbReference type="GO" id="GO:0005886">
    <property type="term" value="C:plasma membrane"/>
    <property type="evidence" value="ECO:0007669"/>
    <property type="project" value="TreeGrafter"/>
</dbReference>
<dbReference type="FunFam" id="1.20.5.110:FF:000041">
    <property type="entry name" value="Synaptosomal-associated protein 29"/>
    <property type="match status" value="1"/>
</dbReference>
<protein>
    <submittedName>
        <fullName evidence="8">t-SNARE coiled-coil homology domain-containing protein</fullName>
    </submittedName>
</protein>
<dbReference type="GO" id="GO:0016082">
    <property type="term" value="P:synaptic vesicle priming"/>
    <property type="evidence" value="ECO:0007669"/>
    <property type="project" value="TreeGrafter"/>
</dbReference>
<evidence type="ECO:0000259" key="6">
    <source>
        <dbReference type="PROSITE" id="PS50192"/>
    </source>
</evidence>
<dbReference type="GO" id="GO:0031201">
    <property type="term" value="C:SNARE complex"/>
    <property type="evidence" value="ECO:0007669"/>
    <property type="project" value="TreeGrafter"/>
</dbReference>
<keyword evidence="4" id="KW-0175">Coiled coil</keyword>
<evidence type="ECO:0000256" key="5">
    <source>
        <dbReference type="SAM" id="MobiDB-lite"/>
    </source>
</evidence>
<reference evidence="8" key="1">
    <citation type="submission" date="2022-11" db="UniProtKB">
        <authorList>
            <consortium name="WormBaseParasite"/>
        </authorList>
    </citation>
    <scope>IDENTIFICATION</scope>
</reference>
<evidence type="ECO:0000256" key="4">
    <source>
        <dbReference type="ARBA" id="ARBA00023054"/>
    </source>
</evidence>
<dbReference type="SUPFAM" id="SSF58038">
    <property type="entry name" value="SNARE fusion complex"/>
    <property type="match status" value="2"/>
</dbReference>
<keyword evidence="3" id="KW-0653">Protein transport</keyword>
<keyword evidence="2" id="KW-0813">Transport</keyword>
<dbReference type="GO" id="GO:0098793">
    <property type="term" value="C:presynapse"/>
    <property type="evidence" value="ECO:0007669"/>
    <property type="project" value="GOC"/>
</dbReference>
<evidence type="ECO:0000256" key="3">
    <source>
        <dbReference type="ARBA" id="ARBA00022927"/>
    </source>
</evidence>
<comment type="similarity">
    <text evidence="1">Belongs to the SNAP-25 family.</text>
</comment>
<dbReference type="PROSITE" id="PS50192">
    <property type="entry name" value="T_SNARE"/>
    <property type="match status" value="2"/>
</dbReference>
<evidence type="ECO:0000313" key="8">
    <source>
        <dbReference type="WBParaSite" id="PDA_v2.g1493.t1"/>
    </source>
</evidence>
<keyword evidence="7" id="KW-1185">Reference proteome</keyword>
<feature type="domain" description="T-SNARE coiled-coil homology" evidence="6">
    <location>
        <begin position="9"/>
        <end position="71"/>
    </location>
</feature>